<evidence type="ECO:0000256" key="4">
    <source>
        <dbReference type="ARBA" id="ARBA00051722"/>
    </source>
</evidence>
<dbReference type="Gene3D" id="3.20.20.140">
    <property type="entry name" value="Metal-dependent hydrolases"/>
    <property type="match status" value="1"/>
</dbReference>
<sequence>MIDIHTHILPGIDDGAVNWEMAMKMAETAVGEGITDVIATPHHANGKYDNYPNDIRALIMEMQQRLKGNAIPLNIHPGQEIRFHEGFLDSWTEQELLTLGQSNYVLIEMPTSNIPSRLIELIHELRIMGIQPIIAHPERNAEVIKHPDRYRELIHAGAYGQVTSHSLLGEFGNKIEKISWELCSEGLIHFVSSDAHNLNARGFRLKDAYEKVTMKLGSEVTDIYRYNAKAILGGEEVKLVSNTYNKEPIIRKFFLKLIGKH</sequence>
<evidence type="ECO:0000256" key="3">
    <source>
        <dbReference type="ARBA" id="ARBA00022912"/>
    </source>
</evidence>
<keyword evidence="3 5" id="KW-0904">Protein phosphatase</keyword>
<proteinExistence type="inferred from homology"/>
<organism evidence="6 7">
    <name type="scientific">Paenibacillus phyllosphaerae</name>
    <dbReference type="NCBI Taxonomy" id="274593"/>
    <lineage>
        <taxon>Bacteria</taxon>
        <taxon>Bacillati</taxon>
        <taxon>Bacillota</taxon>
        <taxon>Bacilli</taxon>
        <taxon>Bacillales</taxon>
        <taxon>Paenibacillaceae</taxon>
        <taxon>Paenibacillus</taxon>
    </lineage>
</organism>
<keyword evidence="7" id="KW-1185">Reference proteome</keyword>
<dbReference type="EMBL" id="JACHXK010000005">
    <property type="protein sequence ID" value="MBB3110574.1"/>
    <property type="molecule type" value="Genomic_DNA"/>
</dbReference>
<comment type="catalytic activity">
    <reaction evidence="4 5">
        <text>O-phospho-L-tyrosyl-[protein] + H2O = L-tyrosyl-[protein] + phosphate</text>
        <dbReference type="Rhea" id="RHEA:10684"/>
        <dbReference type="Rhea" id="RHEA-COMP:10136"/>
        <dbReference type="Rhea" id="RHEA-COMP:20101"/>
        <dbReference type="ChEBI" id="CHEBI:15377"/>
        <dbReference type="ChEBI" id="CHEBI:43474"/>
        <dbReference type="ChEBI" id="CHEBI:46858"/>
        <dbReference type="ChEBI" id="CHEBI:61978"/>
        <dbReference type="EC" id="3.1.3.48"/>
    </reaction>
</comment>
<comment type="similarity">
    <text evidence="1 5">Belongs to the metallo-dependent hydrolases superfamily. CpsB/CapC family.</text>
</comment>
<dbReference type="PANTHER" id="PTHR39181">
    <property type="entry name" value="TYROSINE-PROTEIN PHOSPHATASE YWQE"/>
    <property type="match status" value="1"/>
</dbReference>
<dbReference type="InterPro" id="IPR016667">
    <property type="entry name" value="Caps_polysacc_synth_CpsB/CapC"/>
</dbReference>
<dbReference type="Proteomes" id="UP000570361">
    <property type="component" value="Unassembled WGS sequence"/>
</dbReference>
<dbReference type="InterPro" id="IPR016195">
    <property type="entry name" value="Pol/histidinol_Pase-like"/>
</dbReference>
<keyword evidence="2 5" id="KW-0378">Hydrolase</keyword>
<evidence type="ECO:0000313" key="6">
    <source>
        <dbReference type="EMBL" id="MBB3110574.1"/>
    </source>
</evidence>
<dbReference type="EC" id="3.1.3.48" evidence="5"/>
<dbReference type="AlphaFoldDB" id="A0A7W5AY14"/>
<dbReference type="GO" id="GO:0030145">
    <property type="term" value="F:manganese ion binding"/>
    <property type="evidence" value="ECO:0007669"/>
    <property type="project" value="UniProtKB-UniRule"/>
</dbReference>
<evidence type="ECO:0000256" key="1">
    <source>
        <dbReference type="ARBA" id="ARBA00005750"/>
    </source>
</evidence>
<gene>
    <name evidence="6" type="ORF">FHS18_002641</name>
</gene>
<dbReference type="GO" id="GO:0004725">
    <property type="term" value="F:protein tyrosine phosphatase activity"/>
    <property type="evidence" value="ECO:0007669"/>
    <property type="project" value="UniProtKB-UniRule"/>
</dbReference>
<name>A0A7W5AY14_9BACL</name>
<dbReference type="PANTHER" id="PTHR39181:SF1">
    <property type="entry name" value="TYROSINE-PROTEIN PHOSPHATASE YWQE"/>
    <property type="match status" value="1"/>
</dbReference>
<evidence type="ECO:0000256" key="5">
    <source>
        <dbReference type="PIRNR" id="PIRNR016557"/>
    </source>
</evidence>
<accession>A0A7W5AY14</accession>
<protein>
    <recommendedName>
        <fullName evidence="5">Tyrosine-protein phosphatase</fullName>
        <ecNumber evidence="5">3.1.3.48</ecNumber>
    </recommendedName>
</protein>
<evidence type="ECO:0000256" key="2">
    <source>
        <dbReference type="ARBA" id="ARBA00022801"/>
    </source>
</evidence>
<dbReference type="PIRSF" id="PIRSF016557">
    <property type="entry name" value="Caps_synth_CpsB"/>
    <property type="match status" value="1"/>
</dbReference>
<dbReference type="SUPFAM" id="SSF89550">
    <property type="entry name" value="PHP domain-like"/>
    <property type="match status" value="1"/>
</dbReference>
<dbReference type="RefSeq" id="WP_183600485.1">
    <property type="nucleotide sequence ID" value="NZ_JACHXK010000005.1"/>
</dbReference>
<comment type="caution">
    <text evidence="6">The sequence shown here is derived from an EMBL/GenBank/DDBJ whole genome shotgun (WGS) entry which is preliminary data.</text>
</comment>
<dbReference type="Pfam" id="PF19567">
    <property type="entry name" value="CpsB_CapC"/>
    <property type="match status" value="1"/>
</dbReference>
<reference evidence="6 7" key="1">
    <citation type="submission" date="2020-08" db="EMBL/GenBank/DDBJ databases">
        <title>Genomic Encyclopedia of Type Strains, Phase III (KMG-III): the genomes of soil and plant-associated and newly described type strains.</title>
        <authorList>
            <person name="Whitman W."/>
        </authorList>
    </citation>
    <scope>NUCLEOTIDE SEQUENCE [LARGE SCALE GENOMIC DNA]</scope>
    <source>
        <strain evidence="6 7">CECT 5862</strain>
    </source>
</reference>
<evidence type="ECO:0000313" key="7">
    <source>
        <dbReference type="Proteomes" id="UP000570361"/>
    </source>
</evidence>